<dbReference type="GO" id="GO:0016857">
    <property type="term" value="F:racemase and epimerase activity, acting on carbohydrates and derivatives"/>
    <property type="evidence" value="ECO:0007669"/>
    <property type="project" value="InterPro"/>
</dbReference>
<evidence type="ECO:0000256" key="2">
    <source>
        <dbReference type="ARBA" id="ARBA00022723"/>
    </source>
</evidence>
<dbReference type="InterPro" id="IPR000056">
    <property type="entry name" value="Ribul_P_3_epim-like"/>
</dbReference>
<dbReference type="SUPFAM" id="SSF51366">
    <property type="entry name" value="Ribulose-phoshate binding barrel"/>
    <property type="match status" value="1"/>
</dbReference>
<dbReference type="Proteomes" id="UP000034711">
    <property type="component" value="Unassembled WGS sequence"/>
</dbReference>
<comment type="similarity">
    <text evidence="1">Belongs to the LacAB/RpiB family.</text>
</comment>
<dbReference type="Pfam" id="PF00834">
    <property type="entry name" value="Ribul_P_3_epim"/>
    <property type="match status" value="1"/>
</dbReference>
<dbReference type="EMBL" id="LCRI01000002">
    <property type="protein sequence ID" value="KKW33259.1"/>
    <property type="molecule type" value="Genomic_DNA"/>
</dbReference>
<protein>
    <submittedName>
        <fullName evidence="4">Sugar-phosphate isomerase, RpiB/LacA/LacB family</fullName>
    </submittedName>
</protein>
<dbReference type="Gene3D" id="3.20.20.70">
    <property type="entry name" value="Aldolase class I"/>
    <property type="match status" value="1"/>
</dbReference>
<comment type="caution">
    <text evidence="4">The sequence shown here is derived from an EMBL/GenBank/DDBJ whole genome shotgun (WGS) entry which is preliminary data.</text>
</comment>
<dbReference type="Gene3D" id="3.40.1400.10">
    <property type="entry name" value="Sugar-phosphate isomerase, RpiB/LacA/LacB"/>
    <property type="match status" value="1"/>
</dbReference>
<proteinExistence type="inferred from homology"/>
<dbReference type="SUPFAM" id="SSF89623">
    <property type="entry name" value="Ribose/Galactose isomerase RpiB/AlsB"/>
    <property type="match status" value="1"/>
</dbReference>
<dbReference type="InterPro" id="IPR011060">
    <property type="entry name" value="RibuloseP-bd_barrel"/>
</dbReference>
<evidence type="ECO:0000256" key="1">
    <source>
        <dbReference type="ARBA" id="ARBA00008754"/>
    </source>
</evidence>
<evidence type="ECO:0000313" key="4">
    <source>
        <dbReference type="EMBL" id="KKW33259.1"/>
    </source>
</evidence>
<name>A0A0G2AKX4_9BACT</name>
<dbReference type="Pfam" id="PF02502">
    <property type="entry name" value="LacAB_rpiB"/>
    <property type="match status" value="1"/>
</dbReference>
<dbReference type="InterPro" id="IPR013785">
    <property type="entry name" value="Aldolase_TIM"/>
</dbReference>
<dbReference type="GO" id="GO:0016861">
    <property type="term" value="F:intramolecular oxidoreductase activity, interconverting aldoses and ketoses"/>
    <property type="evidence" value="ECO:0007669"/>
    <property type="project" value="UniProtKB-ARBA"/>
</dbReference>
<keyword evidence="3 4" id="KW-0413">Isomerase</keyword>
<dbReference type="PATRIC" id="fig|1618980.3.peg.48"/>
<accession>A0A0G2AKX4</accession>
<dbReference type="GO" id="GO:0046872">
    <property type="term" value="F:metal ion binding"/>
    <property type="evidence" value="ECO:0007669"/>
    <property type="project" value="UniProtKB-KW"/>
</dbReference>
<dbReference type="NCBIfam" id="TIGR00689">
    <property type="entry name" value="rpiB_lacA_lacB"/>
    <property type="match status" value="1"/>
</dbReference>
<organism evidence="4 5">
    <name type="scientific">Candidatus Uhrbacteria bacterium GW2011_GWA2_53_10</name>
    <dbReference type="NCBI Taxonomy" id="1618980"/>
    <lineage>
        <taxon>Bacteria</taxon>
        <taxon>Candidatus Uhriibacteriota</taxon>
    </lineage>
</organism>
<dbReference type="InterPro" id="IPR036569">
    <property type="entry name" value="RpiB_LacA_LacB_sf"/>
</dbReference>
<keyword evidence="2" id="KW-0479">Metal-binding</keyword>
<reference evidence="4 5" key="1">
    <citation type="journal article" date="2015" name="Nature">
        <title>rRNA introns, odd ribosomes, and small enigmatic genomes across a large radiation of phyla.</title>
        <authorList>
            <person name="Brown C.T."/>
            <person name="Hug L.A."/>
            <person name="Thomas B.C."/>
            <person name="Sharon I."/>
            <person name="Castelle C.J."/>
            <person name="Singh A."/>
            <person name="Wilkins M.J."/>
            <person name="Williams K.H."/>
            <person name="Banfield J.F."/>
        </authorList>
    </citation>
    <scope>NUCLEOTIDE SEQUENCE [LARGE SCALE GENOMIC DNA]</scope>
</reference>
<dbReference type="AlphaFoldDB" id="A0A0G2AKX4"/>
<evidence type="ECO:0000256" key="3">
    <source>
        <dbReference type="ARBA" id="ARBA00023235"/>
    </source>
</evidence>
<dbReference type="PANTHER" id="PTHR11749">
    <property type="entry name" value="RIBULOSE-5-PHOSPHATE-3-EPIMERASE"/>
    <property type="match status" value="1"/>
</dbReference>
<dbReference type="GO" id="GO:0005975">
    <property type="term" value="P:carbohydrate metabolic process"/>
    <property type="evidence" value="ECO:0007669"/>
    <property type="project" value="InterPro"/>
</dbReference>
<dbReference type="InterPro" id="IPR003500">
    <property type="entry name" value="RpiB_LacA_LacB"/>
</dbReference>
<gene>
    <name evidence="4" type="ORF">UY77_C0002G0007</name>
</gene>
<sequence>MKPTIYVGADHAGWEFKEAIEEALKKDGYTVVDMGNEHLVNDDDYPDFGHAVAKRVVTDKHARGIVLCGNAQGICIVANKVKGARAATGFNTEAAKTSRTDDDSNVLCLPGRFLSKKDIATPPVVALVVIDHPEVVDSQVPLIDRTLPLIVVPVVEDEFSRRLVGINVPVGPIGVVDILDGTLFPQTTWFDARAVSSMCTKVKYELHLMVENPLPIIEEWKKNVEQTFRAIVHSEMKRPIGAVVSHILDYLKLEAGVAINPETPLSEMHEVLHQIHQLTIMGVHPGSSGQSFEGDYILKKIMEAHHHRPELQIEIDGGVTQALIPSLANAGATRICAASLLFEDLDPLKALQGLRKTLSTTS</sequence>
<evidence type="ECO:0000313" key="5">
    <source>
        <dbReference type="Proteomes" id="UP000034711"/>
    </source>
</evidence>